<dbReference type="GO" id="GO:0000139">
    <property type="term" value="C:Golgi membrane"/>
    <property type="evidence" value="ECO:0007669"/>
    <property type="project" value="UniProtKB-SubCell"/>
</dbReference>
<keyword evidence="6" id="KW-0333">Golgi apparatus</keyword>
<evidence type="ECO:0000256" key="3">
    <source>
        <dbReference type="ARBA" id="ARBA00020983"/>
    </source>
</evidence>
<dbReference type="GO" id="GO:0006891">
    <property type="term" value="P:intra-Golgi vesicle-mediated transport"/>
    <property type="evidence" value="ECO:0007669"/>
    <property type="project" value="TreeGrafter"/>
</dbReference>
<dbReference type="EMBL" id="FWEW01002174">
    <property type="protein sequence ID" value="SLM38060.1"/>
    <property type="molecule type" value="Genomic_DNA"/>
</dbReference>
<dbReference type="GO" id="GO:0017119">
    <property type="term" value="C:Golgi transport complex"/>
    <property type="evidence" value="ECO:0007669"/>
    <property type="project" value="InterPro"/>
</dbReference>
<organism evidence="9 10">
    <name type="scientific">Lasallia pustulata</name>
    <dbReference type="NCBI Taxonomy" id="136370"/>
    <lineage>
        <taxon>Eukaryota</taxon>
        <taxon>Fungi</taxon>
        <taxon>Dikarya</taxon>
        <taxon>Ascomycota</taxon>
        <taxon>Pezizomycotina</taxon>
        <taxon>Lecanoromycetes</taxon>
        <taxon>OSLEUM clade</taxon>
        <taxon>Umbilicariomycetidae</taxon>
        <taxon>Umbilicariales</taxon>
        <taxon>Umbilicariaceae</taxon>
        <taxon>Lasallia</taxon>
    </lineage>
</organism>
<accession>A0A1W5D4Y7</accession>
<evidence type="ECO:0000256" key="5">
    <source>
        <dbReference type="ARBA" id="ARBA00022927"/>
    </source>
</evidence>
<keyword evidence="10" id="KW-1185">Reference proteome</keyword>
<evidence type="ECO:0000256" key="1">
    <source>
        <dbReference type="ARBA" id="ARBA00004395"/>
    </source>
</evidence>
<evidence type="ECO:0000313" key="10">
    <source>
        <dbReference type="Proteomes" id="UP000192927"/>
    </source>
</evidence>
<dbReference type="AlphaFoldDB" id="A0A1W5D4Y7"/>
<evidence type="ECO:0000256" key="8">
    <source>
        <dbReference type="ARBA" id="ARBA00031347"/>
    </source>
</evidence>
<dbReference type="Pfam" id="PF04124">
    <property type="entry name" value="Dor1"/>
    <property type="match status" value="1"/>
</dbReference>
<evidence type="ECO:0000256" key="2">
    <source>
        <dbReference type="ARBA" id="ARBA00006419"/>
    </source>
</evidence>
<keyword evidence="4" id="KW-0813">Transport</keyword>
<evidence type="ECO:0000256" key="6">
    <source>
        <dbReference type="ARBA" id="ARBA00023034"/>
    </source>
</evidence>
<evidence type="ECO:0000256" key="7">
    <source>
        <dbReference type="ARBA" id="ARBA00023136"/>
    </source>
</evidence>
<dbReference type="Proteomes" id="UP000192927">
    <property type="component" value="Unassembled WGS sequence"/>
</dbReference>
<keyword evidence="7" id="KW-0472">Membrane</keyword>
<name>A0A1W5D4Y7_9LECA</name>
<dbReference type="InterPro" id="IPR007255">
    <property type="entry name" value="COG8"/>
</dbReference>
<sequence length="501" mass="54601">MADPLYELLVSYLDTAPFSRPVPSANDPVVTSYLNSLLTLPLSSLTSSEPQALAQSLHSTSRSLQALATRSNKSIIASADQLASLQESLPLLGKEAGKLADGIPTLDSEAVRFSSKYTRSAENEVLDRRKKALLMARNVDRLSDILDLPTLLSSAISSSATGGQGAGATVYYASALDLHTLIKRLHQMYPDSGLVDSILLQAEEAMQEMTVSLIASLRAQNIKLAAGMRTVGWLRRVAPELDSGTKSDSITAGHDEGTLGWLFLVCRLANLISTLEALDPLRDLAEQESQRRLQNRDPISNGNAWSGGQQTERYLKRYIEIFREQTFAIISMYKSIFPSTASENVSGEELASKFKSFGLKALPPERSVRKDDPLGPVPSALATFPLHLVQLLTETLKRYMPNIRDKASRESLLTQVLYCAGSLGRLGGDFSMILAVLEDEGSEDGEDEVEKECEWVEVMKKHRILAGRLEMLASSVTSPGAKVPMERTLSPPVAKLPAVAR</sequence>
<comment type="similarity">
    <text evidence="2">Belongs to the COG8 family.</text>
</comment>
<keyword evidence="5" id="KW-0653">Protein transport</keyword>
<dbReference type="PANTHER" id="PTHR21311:SF0">
    <property type="entry name" value="CONSERVED OLIGOMERIC GOLGI COMPLEX SUBUNIT 8"/>
    <property type="match status" value="1"/>
</dbReference>
<reference evidence="10" key="1">
    <citation type="submission" date="2017-03" db="EMBL/GenBank/DDBJ databases">
        <authorList>
            <person name="Sharma R."/>
            <person name="Thines M."/>
        </authorList>
    </citation>
    <scope>NUCLEOTIDE SEQUENCE [LARGE SCALE GENOMIC DNA]</scope>
</reference>
<proteinExistence type="inferred from homology"/>
<dbReference type="GO" id="GO:0015031">
    <property type="term" value="P:protein transport"/>
    <property type="evidence" value="ECO:0007669"/>
    <property type="project" value="UniProtKB-KW"/>
</dbReference>
<comment type="subcellular location">
    <subcellularLocation>
        <location evidence="1">Golgi apparatus membrane</location>
        <topology evidence="1">Peripheral membrane protein</topology>
    </subcellularLocation>
</comment>
<evidence type="ECO:0000313" key="9">
    <source>
        <dbReference type="EMBL" id="SLM38060.1"/>
    </source>
</evidence>
<dbReference type="PANTHER" id="PTHR21311">
    <property type="entry name" value="CONSERVED OLIGOMERIC GOLGI COMPLEX COMPONENT 8"/>
    <property type="match status" value="1"/>
</dbReference>
<evidence type="ECO:0000256" key="4">
    <source>
        <dbReference type="ARBA" id="ARBA00022448"/>
    </source>
</evidence>
<protein>
    <recommendedName>
        <fullName evidence="3">Conserved oligomeric Golgi complex subunit 8</fullName>
    </recommendedName>
    <alternativeName>
        <fullName evidence="8">Component of oligomeric Golgi complex 8</fullName>
    </alternativeName>
</protein>